<dbReference type="Gene3D" id="3.40.605.10">
    <property type="entry name" value="Aldehyde Dehydrogenase, Chain A, domain 1"/>
    <property type="match status" value="1"/>
</dbReference>
<dbReference type="OrthoDB" id="7548642at2759"/>
<dbReference type="InterPro" id="IPR016161">
    <property type="entry name" value="Ald_DH/histidinol_DH"/>
</dbReference>
<keyword evidence="1" id="KW-1185">Reference proteome</keyword>
<dbReference type="GO" id="GO:0016491">
    <property type="term" value="F:oxidoreductase activity"/>
    <property type="evidence" value="ECO:0007669"/>
    <property type="project" value="InterPro"/>
</dbReference>
<protein>
    <submittedName>
        <fullName evidence="2 3">Uncharacterized protein LOC112467108</fullName>
    </submittedName>
</protein>
<dbReference type="RefSeq" id="XP_024891349.1">
    <property type="nucleotide sequence ID" value="XM_025035581.1"/>
</dbReference>
<evidence type="ECO:0000313" key="1">
    <source>
        <dbReference type="Proteomes" id="UP000504618"/>
    </source>
</evidence>
<dbReference type="GeneID" id="112467108"/>
<dbReference type="RefSeq" id="XP_024891350.1">
    <property type="nucleotide sequence ID" value="XM_025035582.1"/>
</dbReference>
<sequence>MIVEMILLEDADLYAVICYLKISENCRYLSKIWVPQSIRSNFLFLRNKYFTSLSSAIRIFKSKQELLTPPTFYKVNVTSVWSEDMTAARNLATSLDRNIILINTLDFYESMTTMPHVEIFKISLHRHLELDENQHIINTIKPVYKPGKEYPDVPKNRHSLLFYDGTWQTPVEGMYWPNKDVLTAKATSDDIGRCVVSARKGFETWSKWSTEARMKVLSKFSSALKYNGKVELSKIVHKWTTFPRLYKDSLIPQYPPLWVTIIRIRKPKGVITLMEQNETDLFRKLAQSLIIGNSVIVICSKQSCDLAPYCDMFSTSGIPPGVINLLSFENVKSLSEGYNASEPSDVYRQFTVSKQIGIVIY</sequence>
<name>A0A6J1R8J8_9HYME</name>
<gene>
    <name evidence="2 3" type="primary">LOC112467108</name>
</gene>
<organism evidence="1 2">
    <name type="scientific">Temnothorax curvispinosus</name>
    <dbReference type="NCBI Taxonomy" id="300111"/>
    <lineage>
        <taxon>Eukaryota</taxon>
        <taxon>Metazoa</taxon>
        <taxon>Ecdysozoa</taxon>
        <taxon>Arthropoda</taxon>
        <taxon>Hexapoda</taxon>
        <taxon>Insecta</taxon>
        <taxon>Pterygota</taxon>
        <taxon>Neoptera</taxon>
        <taxon>Endopterygota</taxon>
        <taxon>Hymenoptera</taxon>
        <taxon>Apocrita</taxon>
        <taxon>Aculeata</taxon>
        <taxon>Formicoidea</taxon>
        <taxon>Formicidae</taxon>
        <taxon>Myrmicinae</taxon>
        <taxon>Temnothorax</taxon>
    </lineage>
</organism>
<dbReference type="Proteomes" id="UP000504618">
    <property type="component" value="Unplaced"/>
</dbReference>
<evidence type="ECO:0000313" key="3">
    <source>
        <dbReference type="RefSeq" id="XP_024891350.1"/>
    </source>
</evidence>
<reference evidence="2 3" key="1">
    <citation type="submission" date="2025-04" db="UniProtKB">
        <authorList>
            <consortium name="RefSeq"/>
        </authorList>
    </citation>
    <scope>IDENTIFICATION</scope>
    <source>
        <tissue evidence="2 3">Whole body</tissue>
    </source>
</reference>
<evidence type="ECO:0000313" key="2">
    <source>
        <dbReference type="RefSeq" id="XP_024891349.1"/>
    </source>
</evidence>
<dbReference type="InterPro" id="IPR016162">
    <property type="entry name" value="Ald_DH_N"/>
</dbReference>
<accession>A0A6J1R8J8</accession>
<dbReference type="AlphaFoldDB" id="A0A6J1R8J8"/>
<dbReference type="SUPFAM" id="SSF53720">
    <property type="entry name" value="ALDH-like"/>
    <property type="match status" value="1"/>
</dbReference>
<proteinExistence type="predicted"/>